<proteinExistence type="predicted"/>
<dbReference type="EMBL" id="RRYP01011283">
    <property type="protein sequence ID" value="TNV77832.1"/>
    <property type="molecule type" value="Genomic_DNA"/>
</dbReference>
<evidence type="ECO:0000313" key="3">
    <source>
        <dbReference type="Proteomes" id="UP000785679"/>
    </source>
</evidence>
<dbReference type="Proteomes" id="UP000785679">
    <property type="component" value="Unassembled WGS sequence"/>
</dbReference>
<feature type="chain" id="PRO_5035167291" evidence="1">
    <location>
        <begin position="22"/>
        <end position="110"/>
    </location>
</feature>
<dbReference type="AlphaFoldDB" id="A0A8J8NM89"/>
<reference evidence="2" key="1">
    <citation type="submission" date="2019-06" db="EMBL/GenBank/DDBJ databases">
        <authorList>
            <person name="Zheng W."/>
        </authorList>
    </citation>
    <scope>NUCLEOTIDE SEQUENCE</scope>
    <source>
        <strain evidence="2">QDHG01</strain>
    </source>
</reference>
<gene>
    <name evidence="2" type="ORF">FGO68_gene8477</name>
</gene>
<organism evidence="2 3">
    <name type="scientific">Halteria grandinella</name>
    <dbReference type="NCBI Taxonomy" id="5974"/>
    <lineage>
        <taxon>Eukaryota</taxon>
        <taxon>Sar</taxon>
        <taxon>Alveolata</taxon>
        <taxon>Ciliophora</taxon>
        <taxon>Intramacronucleata</taxon>
        <taxon>Spirotrichea</taxon>
        <taxon>Stichotrichia</taxon>
        <taxon>Sporadotrichida</taxon>
        <taxon>Halteriidae</taxon>
        <taxon>Halteria</taxon>
    </lineage>
</organism>
<keyword evidence="1" id="KW-0732">Signal</keyword>
<sequence>MVQQLITGLCTMASLLSLARLQGRCKNVQAPLHQDLSTINEGLLNPQSVPLPTLCTPTLPQSAVILSDLPSKSQRGAKGEQTREARRLRAIEEIGSLQSQARACAQYSRR</sequence>
<accession>A0A8J8NM89</accession>
<comment type="caution">
    <text evidence="2">The sequence shown here is derived from an EMBL/GenBank/DDBJ whole genome shotgun (WGS) entry which is preliminary data.</text>
</comment>
<name>A0A8J8NM89_HALGN</name>
<evidence type="ECO:0000256" key="1">
    <source>
        <dbReference type="SAM" id="SignalP"/>
    </source>
</evidence>
<evidence type="ECO:0000313" key="2">
    <source>
        <dbReference type="EMBL" id="TNV77832.1"/>
    </source>
</evidence>
<keyword evidence="3" id="KW-1185">Reference proteome</keyword>
<feature type="signal peptide" evidence="1">
    <location>
        <begin position="1"/>
        <end position="21"/>
    </location>
</feature>
<protein>
    <submittedName>
        <fullName evidence="2">Uncharacterized protein</fullName>
    </submittedName>
</protein>